<sequence>MTSIFIVPGGNGTFWRWCCSLLGYSPVWKEVVLEPWDCWRFGHFLRMLKLQAEHQDYFAMVPPTIRGCSTWFLYEFPVYDSQGPHGKGLKSSLNEKDLSLFIEEKSWIRVLKTVVGGSPLPRVTRNVYKSVGHDAMIDRGLDSYGD</sequence>
<name>A0AA87ZBH1_FICCA</name>
<gene>
    <name evidence="1" type="ORF">TIFTF001_049057</name>
    <name evidence="2" type="ORF">TIFTF001_049059</name>
    <name evidence="3" type="ORF">TIFTF001_049063</name>
    <name evidence="4" type="ORF">TIFTF001_049065</name>
</gene>
<reference evidence="3" key="1">
    <citation type="submission" date="2023-07" db="EMBL/GenBank/DDBJ databases">
        <title>draft genome sequence of fig (Ficus carica).</title>
        <authorList>
            <person name="Takahashi T."/>
            <person name="Nishimura K."/>
        </authorList>
    </citation>
    <scope>NUCLEOTIDE SEQUENCE</scope>
</reference>
<keyword evidence="5" id="KW-1185">Reference proteome</keyword>
<comment type="caution">
    <text evidence="3">The sequence shown here is derived from an EMBL/GenBank/DDBJ whole genome shotgun (WGS) entry which is preliminary data.</text>
</comment>
<dbReference type="EMBL" id="BTGU01006769">
    <property type="protein sequence ID" value="GMN23101.1"/>
    <property type="molecule type" value="Genomic_DNA"/>
</dbReference>
<protein>
    <submittedName>
        <fullName evidence="3">Uncharacterized protein</fullName>
    </submittedName>
</protein>
<dbReference type="AlphaFoldDB" id="A0AA87ZBH1"/>
<dbReference type="EMBL" id="BTGU01006768">
    <property type="protein sequence ID" value="GMN23082.1"/>
    <property type="molecule type" value="Genomic_DNA"/>
</dbReference>
<evidence type="ECO:0000313" key="3">
    <source>
        <dbReference type="EMBL" id="GMN23113.1"/>
    </source>
</evidence>
<dbReference type="EMBL" id="BTGU01006771">
    <property type="protein sequence ID" value="GMN23139.1"/>
    <property type="molecule type" value="Genomic_DNA"/>
</dbReference>
<evidence type="ECO:0000313" key="4">
    <source>
        <dbReference type="EMBL" id="GMN23139.1"/>
    </source>
</evidence>
<dbReference type="Proteomes" id="UP001187192">
    <property type="component" value="Unassembled WGS sequence"/>
</dbReference>
<evidence type="ECO:0000313" key="1">
    <source>
        <dbReference type="EMBL" id="GMN23082.1"/>
    </source>
</evidence>
<accession>A0AA87ZBH1</accession>
<dbReference type="EMBL" id="BTGU01006770">
    <property type="protein sequence ID" value="GMN23113.1"/>
    <property type="molecule type" value="Genomic_DNA"/>
</dbReference>
<organism evidence="3 5">
    <name type="scientific">Ficus carica</name>
    <name type="common">Common fig</name>
    <dbReference type="NCBI Taxonomy" id="3494"/>
    <lineage>
        <taxon>Eukaryota</taxon>
        <taxon>Viridiplantae</taxon>
        <taxon>Streptophyta</taxon>
        <taxon>Embryophyta</taxon>
        <taxon>Tracheophyta</taxon>
        <taxon>Spermatophyta</taxon>
        <taxon>Magnoliopsida</taxon>
        <taxon>eudicotyledons</taxon>
        <taxon>Gunneridae</taxon>
        <taxon>Pentapetalae</taxon>
        <taxon>rosids</taxon>
        <taxon>fabids</taxon>
        <taxon>Rosales</taxon>
        <taxon>Moraceae</taxon>
        <taxon>Ficeae</taxon>
        <taxon>Ficus</taxon>
    </lineage>
</organism>
<evidence type="ECO:0000313" key="2">
    <source>
        <dbReference type="EMBL" id="GMN23101.1"/>
    </source>
</evidence>
<evidence type="ECO:0000313" key="5">
    <source>
        <dbReference type="Proteomes" id="UP001187192"/>
    </source>
</evidence>
<proteinExistence type="predicted"/>